<protein>
    <submittedName>
        <fullName evidence="2">Uncharacterized protein</fullName>
    </submittedName>
</protein>
<dbReference type="Proteomes" id="UP000648187">
    <property type="component" value="Unassembled WGS sequence"/>
</dbReference>
<keyword evidence="3" id="KW-1185">Reference proteome</keyword>
<evidence type="ECO:0000313" key="2">
    <source>
        <dbReference type="EMBL" id="KAF9414136.1"/>
    </source>
</evidence>
<dbReference type="EMBL" id="JACKWZ010000142">
    <property type="protein sequence ID" value="KAF9414136.1"/>
    <property type="molecule type" value="Genomic_DNA"/>
</dbReference>
<dbReference type="AlphaFoldDB" id="A0A835L405"/>
<reference evidence="2" key="1">
    <citation type="submission" date="2020-08" db="EMBL/GenBank/DDBJ databases">
        <title>Spodoptera exigua strain:BAW_Kor-Di-RS1 Genome sequencing and assembly.</title>
        <authorList>
            <person name="Kim J."/>
            <person name="Nam H.Y."/>
            <person name="Kwon M."/>
            <person name="Choi J.H."/>
            <person name="Cho S.R."/>
            <person name="Kim G.-H."/>
        </authorList>
    </citation>
    <scope>NUCLEOTIDE SEQUENCE</scope>
    <source>
        <strain evidence="2">BAW_Kor-Di-RS1</strain>
        <tissue evidence="2">Whole-body</tissue>
    </source>
</reference>
<keyword evidence="1" id="KW-0472">Membrane</keyword>
<keyword evidence="1" id="KW-1133">Transmembrane helix</keyword>
<accession>A0A835L405</accession>
<evidence type="ECO:0000256" key="1">
    <source>
        <dbReference type="SAM" id="Phobius"/>
    </source>
</evidence>
<proteinExistence type="predicted"/>
<keyword evidence="1" id="KW-0812">Transmembrane</keyword>
<gene>
    <name evidence="2" type="ORF">HW555_007895</name>
</gene>
<feature type="transmembrane region" description="Helical" evidence="1">
    <location>
        <begin position="40"/>
        <end position="64"/>
    </location>
</feature>
<evidence type="ECO:0000313" key="3">
    <source>
        <dbReference type="Proteomes" id="UP000648187"/>
    </source>
</evidence>
<comment type="caution">
    <text evidence="2">The sequence shown here is derived from an EMBL/GenBank/DDBJ whole genome shotgun (WGS) entry which is preliminary data.</text>
</comment>
<name>A0A835L405_SPOEX</name>
<organism evidence="2 3">
    <name type="scientific">Spodoptera exigua</name>
    <name type="common">Beet armyworm</name>
    <name type="synonym">Noctua fulgens</name>
    <dbReference type="NCBI Taxonomy" id="7107"/>
    <lineage>
        <taxon>Eukaryota</taxon>
        <taxon>Metazoa</taxon>
        <taxon>Ecdysozoa</taxon>
        <taxon>Arthropoda</taxon>
        <taxon>Hexapoda</taxon>
        <taxon>Insecta</taxon>
        <taxon>Pterygota</taxon>
        <taxon>Neoptera</taxon>
        <taxon>Endopterygota</taxon>
        <taxon>Lepidoptera</taxon>
        <taxon>Glossata</taxon>
        <taxon>Ditrysia</taxon>
        <taxon>Noctuoidea</taxon>
        <taxon>Noctuidae</taxon>
        <taxon>Amphipyrinae</taxon>
        <taxon>Spodoptera</taxon>
    </lineage>
</organism>
<sequence length="486" mass="54353">MNAKMRLFYYNVSMRAAAARQHSVRHVIHLRGARTFLSNVLFPGFAAISGIIPVSATCVGIPLFSGTETLLHIDYIISCCLRQRKFSVYDMVNENTKKSGAACQGHGLTLPRILRLVVTFALCIHFYTRREFEPQLDRDECVQNLNKKRMFVPLISSVVLNVFGKKISIGDRRSVSIRLGVPIITVKDLVAYLDGIFGGYPSHLAQRDRNTTLDPKANDVHSEVWFYLHMSKVLDVVVLSMSSIESMACSLSISSSNFFVVNKFSDTWLLGDRFGRVRSVLKFSKALRSTSSWLETLMMLVSIRDRSSPMESHLGSPGVPTVLRLVFSCSLVIRSFAALTSSFTSFIPLNASRVSWPSHSLIPFASFLVSERSVRMRESSAFSAITSRLCALSTRTSSCACRERSLSRLYLWRALESASDSTVSYRPYRHSYVAVLHSRFMLPAASSASLPFWRRLFASLVAKSISTPVPLLGVLYSIDFRSGRSI</sequence>